<dbReference type="VEuPathDB" id="FungiDB:SPSK_01314"/>
<dbReference type="GeneID" id="27663521"/>
<evidence type="ECO:0000313" key="3">
    <source>
        <dbReference type="Proteomes" id="UP000033710"/>
    </source>
</evidence>
<reference evidence="2 3" key="1">
    <citation type="journal article" date="2014" name="BMC Genomics">
        <title>Comparative genomics of the major fungal agents of human and animal Sporotrichosis: Sporothrix schenckii and Sporothrix brasiliensis.</title>
        <authorList>
            <person name="Teixeira M.M."/>
            <person name="de Almeida L.G."/>
            <person name="Kubitschek-Barreira P."/>
            <person name="Alves F.L."/>
            <person name="Kioshima E.S."/>
            <person name="Abadio A.K."/>
            <person name="Fernandes L."/>
            <person name="Derengowski L.S."/>
            <person name="Ferreira K.S."/>
            <person name="Souza R.C."/>
            <person name="Ruiz J.C."/>
            <person name="de Andrade N.C."/>
            <person name="Paes H.C."/>
            <person name="Nicola A.M."/>
            <person name="Albuquerque P."/>
            <person name="Gerber A.L."/>
            <person name="Martins V.P."/>
            <person name="Peconick L.D."/>
            <person name="Neto A.V."/>
            <person name="Chaucanez C.B."/>
            <person name="Silva P.A."/>
            <person name="Cunha O.L."/>
            <person name="de Oliveira F.F."/>
            <person name="dos Santos T.C."/>
            <person name="Barros A.L."/>
            <person name="Soares M.A."/>
            <person name="de Oliveira L.M."/>
            <person name="Marini M.M."/>
            <person name="Villalobos-Duno H."/>
            <person name="Cunha M.M."/>
            <person name="de Hoog S."/>
            <person name="da Silveira J.F."/>
            <person name="Henrissat B."/>
            <person name="Nino-Vega G.A."/>
            <person name="Cisalpino P.S."/>
            <person name="Mora-Montes H.M."/>
            <person name="Almeida S.R."/>
            <person name="Stajich J.E."/>
            <person name="Lopes-Bezerra L.M."/>
            <person name="Vasconcelos A.T."/>
            <person name="Felipe M.S."/>
        </authorList>
    </citation>
    <scope>NUCLEOTIDE SEQUENCE [LARGE SCALE GENOMIC DNA]</scope>
    <source>
        <strain evidence="2 3">1099-18</strain>
    </source>
</reference>
<organism evidence="2 3">
    <name type="scientific">Sporothrix schenckii 1099-18</name>
    <dbReference type="NCBI Taxonomy" id="1397361"/>
    <lineage>
        <taxon>Eukaryota</taxon>
        <taxon>Fungi</taxon>
        <taxon>Dikarya</taxon>
        <taxon>Ascomycota</taxon>
        <taxon>Pezizomycotina</taxon>
        <taxon>Sordariomycetes</taxon>
        <taxon>Sordariomycetidae</taxon>
        <taxon>Ophiostomatales</taxon>
        <taxon>Ophiostomataceae</taxon>
        <taxon>Sporothrix</taxon>
    </lineage>
</organism>
<dbReference type="RefSeq" id="XP_016584151.1">
    <property type="nucleotide sequence ID" value="XM_016728244.1"/>
</dbReference>
<protein>
    <submittedName>
        <fullName evidence="2">Uncharacterized protein</fullName>
    </submittedName>
</protein>
<dbReference type="EMBL" id="AXCR01000011">
    <property type="protein sequence ID" value="KJR81475.1"/>
    <property type="molecule type" value="Genomic_DNA"/>
</dbReference>
<dbReference type="KEGG" id="ssck:SPSK_01314"/>
<dbReference type="Proteomes" id="UP000033710">
    <property type="component" value="Unassembled WGS sequence"/>
</dbReference>
<evidence type="ECO:0000313" key="2">
    <source>
        <dbReference type="EMBL" id="KJR81475.1"/>
    </source>
</evidence>
<accession>A0A0F2LYB6</accession>
<reference evidence="2 3" key="2">
    <citation type="journal article" date="2015" name="Eukaryot. Cell">
        <title>Asexual propagation of a virulent clone complex in a human and feline outbreak of sporotrichosis.</title>
        <authorList>
            <person name="Teixeira Mde M."/>
            <person name="Rodrigues A.M."/>
            <person name="Tsui C.K."/>
            <person name="de Almeida L.G."/>
            <person name="Van Diepeningen A.D."/>
            <person name="van den Ende B.G."/>
            <person name="Fernandes G.F."/>
            <person name="Kano R."/>
            <person name="Hamelin R.C."/>
            <person name="Lopes-Bezerra L.M."/>
            <person name="Vasconcelos A.T."/>
            <person name="de Hoog S."/>
            <person name="de Camargo Z.P."/>
            <person name="Felipe M.S."/>
        </authorList>
    </citation>
    <scope>NUCLEOTIDE SEQUENCE [LARGE SCALE GENOMIC DNA]</scope>
    <source>
        <strain evidence="2 3">1099-18</strain>
    </source>
</reference>
<proteinExistence type="predicted"/>
<comment type="caution">
    <text evidence="2">The sequence shown here is derived from an EMBL/GenBank/DDBJ whole genome shotgun (WGS) entry which is preliminary data.</text>
</comment>
<dbReference type="AlphaFoldDB" id="A0A0F2LYB6"/>
<feature type="region of interest" description="Disordered" evidence="1">
    <location>
        <begin position="60"/>
        <end position="88"/>
    </location>
</feature>
<gene>
    <name evidence="2" type="ORF">SPSK_01314</name>
</gene>
<evidence type="ECO:0000256" key="1">
    <source>
        <dbReference type="SAM" id="MobiDB-lite"/>
    </source>
</evidence>
<name>A0A0F2LYB6_SPOSC</name>
<sequence length="88" mass="10061">MSSTRFVKGRTAKDVANYACFEQDDVLGVVVVFVVVKNKENDGSEMALYGVDNDEIQTSKARDEMCESNVDDLESEDWTPRRKKVWHK</sequence>